<dbReference type="EMBL" id="DXDC01000444">
    <property type="protein sequence ID" value="HIY67487.1"/>
    <property type="molecule type" value="Genomic_DNA"/>
</dbReference>
<dbReference type="Proteomes" id="UP000824005">
    <property type="component" value="Unassembled WGS sequence"/>
</dbReference>
<feature type="transmembrane region" description="Helical" evidence="1">
    <location>
        <begin position="7"/>
        <end position="31"/>
    </location>
</feature>
<accession>A0A9D2CAN3</accession>
<reference evidence="2" key="2">
    <citation type="submission" date="2021-04" db="EMBL/GenBank/DDBJ databases">
        <authorList>
            <person name="Gilroy R."/>
        </authorList>
    </citation>
    <scope>NUCLEOTIDE SEQUENCE</scope>
    <source>
        <strain evidence="2">ChiGjej1B1-98</strain>
    </source>
</reference>
<keyword evidence="1" id="KW-0472">Membrane</keyword>
<evidence type="ECO:0000313" key="3">
    <source>
        <dbReference type="Proteomes" id="UP000824005"/>
    </source>
</evidence>
<reference evidence="2" key="1">
    <citation type="journal article" date="2021" name="PeerJ">
        <title>Extensive microbial diversity within the chicken gut microbiome revealed by metagenomics and culture.</title>
        <authorList>
            <person name="Gilroy R."/>
            <person name="Ravi A."/>
            <person name="Getino M."/>
            <person name="Pursley I."/>
            <person name="Horton D.L."/>
            <person name="Alikhan N.F."/>
            <person name="Baker D."/>
            <person name="Gharbi K."/>
            <person name="Hall N."/>
            <person name="Watson M."/>
            <person name="Adriaenssens E.M."/>
            <person name="Foster-Nyarko E."/>
            <person name="Jarju S."/>
            <person name="Secka A."/>
            <person name="Antonio M."/>
            <person name="Oren A."/>
            <person name="Chaudhuri R.R."/>
            <person name="La Ragione R."/>
            <person name="Hildebrand F."/>
            <person name="Pallen M.J."/>
        </authorList>
    </citation>
    <scope>NUCLEOTIDE SEQUENCE</scope>
    <source>
        <strain evidence="2">ChiGjej1B1-98</strain>
    </source>
</reference>
<feature type="transmembrane region" description="Helical" evidence="1">
    <location>
        <begin position="37"/>
        <end position="58"/>
    </location>
</feature>
<sequence>MNFAKSFPGLITIAAIGAVIAIAACVVAAMLPPIPQWMAVGVITTAVIASWVHGWFVVKLTFEVADPPTSPLETGRQPLAPPAGTMRGGWIIGLLERAATTAAIGTGLFVALAVIVAVKAVGRFGELDKPESRERFIIGTLASLGTAALWGAAAYLWRI</sequence>
<dbReference type="PROSITE" id="PS51257">
    <property type="entry name" value="PROKAR_LIPOPROTEIN"/>
    <property type="match status" value="1"/>
</dbReference>
<feature type="transmembrane region" description="Helical" evidence="1">
    <location>
        <begin position="94"/>
        <end position="116"/>
    </location>
</feature>
<keyword evidence="1" id="KW-1133">Transmembrane helix</keyword>
<feature type="transmembrane region" description="Helical" evidence="1">
    <location>
        <begin position="136"/>
        <end position="157"/>
    </location>
</feature>
<organism evidence="2 3">
    <name type="scientific">Candidatus Agrococcus pullicola</name>
    <dbReference type="NCBI Taxonomy" id="2838429"/>
    <lineage>
        <taxon>Bacteria</taxon>
        <taxon>Bacillati</taxon>
        <taxon>Actinomycetota</taxon>
        <taxon>Actinomycetes</taxon>
        <taxon>Micrococcales</taxon>
        <taxon>Microbacteriaceae</taxon>
        <taxon>Agrococcus</taxon>
    </lineage>
</organism>
<name>A0A9D2CAN3_9MICO</name>
<evidence type="ECO:0000256" key="1">
    <source>
        <dbReference type="SAM" id="Phobius"/>
    </source>
</evidence>
<evidence type="ECO:0000313" key="2">
    <source>
        <dbReference type="EMBL" id="HIY67487.1"/>
    </source>
</evidence>
<gene>
    <name evidence="2" type="ORF">H9830_14580</name>
</gene>
<protein>
    <submittedName>
        <fullName evidence="2">Uncharacterized protein</fullName>
    </submittedName>
</protein>
<proteinExistence type="predicted"/>
<keyword evidence="1" id="KW-0812">Transmembrane</keyword>
<comment type="caution">
    <text evidence="2">The sequence shown here is derived from an EMBL/GenBank/DDBJ whole genome shotgun (WGS) entry which is preliminary data.</text>
</comment>
<dbReference type="AlphaFoldDB" id="A0A9D2CAN3"/>